<evidence type="ECO:0000256" key="3">
    <source>
        <dbReference type="SAM" id="MobiDB-lite"/>
    </source>
</evidence>
<evidence type="ECO:0000259" key="4">
    <source>
        <dbReference type="Pfam" id="PF00383"/>
    </source>
</evidence>
<dbReference type="InterPro" id="IPR046341">
    <property type="entry name" value="SET_dom_sf"/>
</dbReference>
<dbReference type="Gene3D" id="2.170.270.10">
    <property type="entry name" value="SET domain"/>
    <property type="match status" value="1"/>
</dbReference>
<dbReference type="Gene3D" id="3.40.140.10">
    <property type="entry name" value="Cytidine Deaminase, domain 2"/>
    <property type="match status" value="1"/>
</dbReference>
<evidence type="ECO:0000313" key="5">
    <source>
        <dbReference type="EMBL" id="KDR82703.1"/>
    </source>
</evidence>
<dbReference type="PANTHER" id="PTHR11079:SF156">
    <property type="entry name" value="INACTIVE TRNA-SPECIFIC ADENOSINE DEAMINASE-LIKE PROTEIN 3-RELATED"/>
    <property type="match status" value="1"/>
</dbReference>
<protein>
    <recommendedName>
        <fullName evidence="4">CMP/dCMP-type deaminase domain-containing protein</fullName>
    </recommendedName>
</protein>
<dbReference type="InterPro" id="IPR002125">
    <property type="entry name" value="CMP_dCMP_dom"/>
</dbReference>
<keyword evidence="6" id="KW-1185">Reference proteome</keyword>
<organism evidence="5 6">
    <name type="scientific">Galerina marginata (strain CBS 339.88)</name>
    <dbReference type="NCBI Taxonomy" id="685588"/>
    <lineage>
        <taxon>Eukaryota</taxon>
        <taxon>Fungi</taxon>
        <taxon>Dikarya</taxon>
        <taxon>Basidiomycota</taxon>
        <taxon>Agaricomycotina</taxon>
        <taxon>Agaricomycetes</taxon>
        <taxon>Agaricomycetidae</taxon>
        <taxon>Agaricales</taxon>
        <taxon>Agaricineae</taxon>
        <taxon>Strophariaceae</taxon>
        <taxon>Galerina</taxon>
    </lineage>
</organism>
<reference evidence="6" key="1">
    <citation type="journal article" date="2014" name="Proc. Natl. Acad. Sci. U.S.A.">
        <title>Extensive sampling of basidiomycete genomes demonstrates inadequacy of the white-rot/brown-rot paradigm for wood decay fungi.</title>
        <authorList>
            <person name="Riley R."/>
            <person name="Salamov A.A."/>
            <person name="Brown D.W."/>
            <person name="Nagy L.G."/>
            <person name="Floudas D."/>
            <person name="Held B.W."/>
            <person name="Levasseur A."/>
            <person name="Lombard V."/>
            <person name="Morin E."/>
            <person name="Otillar R."/>
            <person name="Lindquist E.A."/>
            <person name="Sun H."/>
            <person name="LaButti K.M."/>
            <person name="Schmutz J."/>
            <person name="Jabbour D."/>
            <person name="Luo H."/>
            <person name="Baker S.E."/>
            <person name="Pisabarro A.G."/>
            <person name="Walton J.D."/>
            <person name="Blanchette R.A."/>
            <person name="Henrissat B."/>
            <person name="Martin F."/>
            <person name="Cullen D."/>
            <person name="Hibbett D.S."/>
            <person name="Grigoriev I.V."/>
        </authorList>
    </citation>
    <scope>NUCLEOTIDE SEQUENCE [LARGE SCALE GENOMIC DNA]</scope>
    <source>
        <strain evidence="6">CBS 339.88</strain>
    </source>
</reference>
<dbReference type="SUPFAM" id="SSF53927">
    <property type="entry name" value="Cytidine deaminase-like"/>
    <property type="match status" value="1"/>
</dbReference>
<dbReference type="OrthoDB" id="3180714at2759"/>
<dbReference type="STRING" id="685588.A0A067TUP6"/>
<dbReference type="EMBL" id="KL142369">
    <property type="protein sequence ID" value="KDR82703.1"/>
    <property type="molecule type" value="Genomic_DNA"/>
</dbReference>
<dbReference type="Pfam" id="PF00383">
    <property type="entry name" value="dCMP_cyt_deam_1"/>
    <property type="match status" value="1"/>
</dbReference>
<evidence type="ECO:0000256" key="2">
    <source>
        <dbReference type="ARBA" id="ARBA00038160"/>
    </source>
</evidence>
<dbReference type="GO" id="GO:0052717">
    <property type="term" value="F:tRNA-specific adenosine-34 deaminase activity"/>
    <property type="evidence" value="ECO:0007669"/>
    <property type="project" value="TreeGrafter"/>
</dbReference>
<dbReference type="CDD" id="cd01285">
    <property type="entry name" value="nucleoside_deaminase"/>
    <property type="match status" value="1"/>
</dbReference>
<feature type="domain" description="CMP/dCMP-type deaminase" evidence="4">
    <location>
        <begin position="237"/>
        <end position="369"/>
    </location>
</feature>
<dbReference type="InterPro" id="IPR016193">
    <property type="entry name" value="Cytidine_deaminase-like"/>
</dbReference>
<dbReference type="Proteomes" id="UP000027222">
    <property type="component" value="Unassembled WGS sequence"/>
</dbReference>
<keyword evidence="1" id="KW-0819">tRNA processing</keyword>
<dbReference type="PANTHER" id="PTHR11079">
    <property type="entry name" value="CYTOSINE DEAMINASE FAMILY MEMBER"/>
    <property type="match status" value="1"/>
</dbReference>
<dbReference type="GO" id="GO:0008033">
    <property type="term" value="P:tRNA processing"/>
    <property type="evidence" value="ECO:0007669"/>
    <property type="project" value="UniProtKB-KW"/>
</dbReference>
<dbReference type="GO" id="GO:0005634">
    <property type="term" value="C:nucleus"/>
    <property type="evidence" value="ECO:0007669"/>
    <property type="project" value="TreeGrafter"/>
</dbReference>
<gene>
    <name evidence="5" type="ORF">GALMADRAFT_88274</name>
</gene>
<accession>A0A067TUP6</accession>
<sequence length="421" mass="46181">MALALGLGSLFNHVECPNVSFSHDPKTESIRYATTRDVTAGEELCISDGFKLWLSPVEKAGVSENADTSEADAGYGGLTAVVDEDRTEIPNPYEYGDQEEIIPEQDLPFTRFKPPPEEEDAESIKTVDAWVVDVPEARHITTLLKWLKQAGLEGPELGHLKRVRRRGENMSLLLSTTSEPPQLPQDLNLPAPYLIPVPVSSALTLPSLSLKSALWPTMYTPRRKDEPEPWTRGKTRWAWNAMKRAADMAIKAQSKFEELPVAAHIPAPYGAPDDKPSSSAFIASDSRHSTQHPLRHAAINAIRKMADYRAESEDPGSGPPMTADASSDEATQSSANYLLTDRTFFITHEPCIMCSMALLHSRVKEVFFLYSMGKTGGCGGCACLPTLKGVNHRFAILQWKGEASCGGFSKQDIEIDAAIDV</sequence>
<name>A0A067TUP6_GALM3</name>
<evidence type="ECO:0000313" key="6">
    <source>
        <dbReference type="Proteomes" id="UP000027222"/>
    </source>
</evidence>
<dbReference type="SUPFAM" id="SSF82199">
    <property type="entry name" value="SET domain"/>
    <property type="match status" value="1"/>
</dbReference>
<dbReference type="AlphaFoldDB" id="A0A067TUP6"/>
<proteinExistence type="inferred from homology"/>
<dbReference type="HOGENOM" id="CLU_013817_0_1_1"/>
<feature type="region of interest" description="Disordered" evidence="3">
    <location>
        <begin position="309"/>
        <end position="329"/>
    </location>
</feature>
<comment type="similarity">
    <text evidence="2">Belongs to the cytidine and deoxycytidylate deaminase family. ADAT3 subfamily.</text>
</comment>
<dbReference type="GO" id="GO:0005737">
    <property type="term" value="C:cytoplasm"/>
    <property type="evidence" value="ECO:0007669"/>
    <property type="project" value="TreeGrafter"/>
</dbReference>
<evidence type="ECO:0000256" key="1">
    <source>
        <dbReference type="ARBA" id="ARBA00022694"/>
    </source>
</evidence>